<dbReference type="InterPro" id="IPR037895">
    <property type="entry name" value="NUDCD1"/>
</dbReference>
<evidence type="ECO:0000259" key="7">
    <source>
        <dbReference type="PROSITE" id="PS51203"/>
    </source>
</evidence>
<evidence type="ECO:0000256" key="5">
    <source>
        <dbReference type="ARBA" id="ARBA00023242"/>
    </source>
</evidence>
<evidence type="ECO:0000256" key="2">
    <source>
        <dbReference type="ARBA" id="ARBA00004496"/>
    </source>
</evidence>
<evidence type="ECO:0000256" key="6">
    <source>
        <dbReference type="SAM" id="MobiDB-lite"/>
    </source>
</evidence>
<evidence type="ECO:0000313" key="9">
    <source>
        <dbReference type="Proteomes" id="UP001221142"/>
    </source>
</evidence>
<dbReference type="PROSITE" id="PS51203">
    <property type="entry name" value="CS"/>
    <property type="match status" value="1"/>
</dbReference>
<sequence>MFSTKRELLNPKFEGYKLDPISQEDCVARHNLQYTATQATVSANTHLSFHEVQSRITHNHISVHGTRAVYVDAQLRVILVELDLKNLSPSFRAVFELPRPIATAASPREYPSAAFLSSSEIFVADGSGLLYILREASFTTFQLVGTYQLAQSTPFRIHSATSQSGAAFVILSSRNDTVDFNISAVKFPLPLPVSEGISSLQVVWQRRGAAVPISVSYDESRRAFMLLGEFAYGPLETPASQPYTPSDGEIAPIPRASDSEPVKPPPYSWTQTTDSVTVVFPLPSSTSTKDIKVTFSNQSLTLHVQGNIAPDVPLPHYSTQRLWDGISTSSSMWTWDRQGERHIGLLTLHLDKQHEGTKWSHVFEPSEDADVPETLDPSELWNIRESLEKYTAALHTGTDNDGTGLSSDLPSLAKGEMDDEVDGSIGRSAQFTWVGLDGDSPSWAPRHTDLPNRLLSTEVPGHSSASSLVLKNGLDGVVFALESASGAEAAPSWAHTSTFSALSFVLASKTDTRFTFHIPSKAVFAFENGSRGRASNVYIYRAGSPTELWAKQAVLRVGQEGSLLGVGAIKSDKETVLLCLTEKELVLIHNIRV</sequence>
<gene>
    <name evidence="8" type="ORF">FB45DRAFT_735414</name>
</gene>
<feature type="region of interest" description="Disordered" evidence="6">
    <location>
        <begin position="395"/>
        <end position="420"/>
    </location>
</feature>
<proteinExistence type="predicted"/>
<keyword evidence="9" id="KW-1185">Reference proteome</keyword>
<dbReference type="PANTHER" id="PTHR21664:SF1">
    <property type="entry name" value="NUDC DOMAIN-CONTAINING PROTEIN 1"/>
    <property type="match status" value="1"/>
</dbReference>
<dbReference type="Gene3D" id="2.60.40.790">
    <property type="match status" value="1"/>
</dbReference>
<keyword evidence="5" id="KW-0539">Nucleus</keyword>
<dbReference type="SUPFAM" id="SSF49764">
    <property type="entry name" value="HSP20-like chaperones"/>
    <property type="match status" value="1"/>
</dbReference>
<accession>A0AAD7FUK2</accession>
<comment type="caution">
    <text evidence="8">The sequence shown here is derived from an EMBL/GenBank/DDBJ whole genome shotgun (WGS) entry which is preliminary data.</text>
</comment>
<keyword evidence="4" id="KW-0963">Cytoplasm</keyword>
<dbReference type="GO" id="GO:0005634">
    <property type="term" value="C:nucleus"/>
    <property type="evidence" value="ECO:0007669"/>
    <property type="project" value="UniProtKB-SubCell"/>
</dbReference>
<dbReference type="AlphaFoldDB" id="A0AAD7FUK2"/>
<organism evidence="8 9">
    <name type="scientific">Roridomyces roridus</name>
    <dbReference type="NCBI Taxonomy" id="1738132"/>
    <lineage>
        <taxon>Eukaryota</taxon>
        <taxon>Fungi</taxon>
        <taxon>Dikarya</taxon>
        <taxon>Basidiomycota</taxon>
        <taxon>Agaricomycotina</taxon>
        <taxon>Agaricomycetes</taxon>
        <taxon>Agaricomycetidae</taxon>
        <taxon>Agaricales</taxon>
        <taxon>Marasmiineae</taxon>
        <taxon>Mycenaceae</taxon>
        <taxon>Roridomyces</taxon>
    </lineage>
</organism>
<name>A0AAD7FUK2_9AGAR</name>
<comment type="subcellular location">
    <subcellularLocation>
        <location evidence="2">Cytoplasm</location>
    </subcellularLocation>
    <subcellularLocation>
        <location evidence="1">Nucleus</location>
    </subcellularLocation>
</comment>
<dbReference type="Proteomes" id="UP001221142">
    <property type="component" value="Unassembled WGS sequence"/>
</dbReference>
<evidence type="ECO:0000313" key="8">
    <source>
        <dbReference type="EMBL" id="KAJ7644115.1"/>
    </source>
</evidence>
<evidence type="ECO:0000256" key="3">
    <source>
        <dbReference type="ARBA" id="ARBA00018915"/>
    </source>
</evidence>
<dbReference type="CDD" id="cd06467">
    <property type="entry name" value="p23_NUDC_like"/>
    <property type="match status" value="1"/>
</dbReference>
<evidence type="ECO:0000256" key="1">
    <source>
        <dbReference type="ARBA" id="ARBA00004123"/>
    </source>
</evidence>
<dbReference type="EMBL" id="JARKIF010000003">
    <property type="protein sequence ID" value="KAJ7644115.1"/>
    <property type="molecule type" value="Genomic_DNA"/>
</dbReference>
<feature type="compositionally biased region" description="Polar residues" evidence="6">
    <location>
        <begin position="397"/>
        <end position="409"/>
    </location>
</feature>
<feature type="domain" description="CS" evidence="7">
    <location>
        <begin position="262"/>
        <end position="363"/>
    </location>
</feature>
<evidence type="ECO:0000256" key="4">
    <source>
        <dbReference type="ARBA" id="ARBA00022490"/>
    </source>
</evidence>
<dbReference type="Pfam" id="PF04969">
    <property type="entry name" value="CS"/>
    <property type="match status" value="1"/>
</dbReference>
<dbReference type="PANTHER" id="PTHR21664">
    <property type="entry name" value="CHRONIC MYELOGENOUS LEUKEMIA TUMOR ANTIGEN 66"/>
    <property type="match status" value="1"/>
</dbReference>
<dbReference type="InterPro" id="IPR008978">
    <property type="entry name" value="HSP20-like_chaperone"/>
</dbReference>
<protein>
    <recommendedName>
        <fullName evidence="3">NudC domain-containing protein 1</fullName>
    </recommendedName>
</protein>
<reference evidence="8" key="1">
    <citation type="submission" date="2023-03" db="EMBL/GenBank/DDBJ databases">
        <title>Massive genome expansion in bonnet fungi (Mycena s.s.) driven by repeated elements and novel gene families across ecological guilds.</title>
        <authorList>
            <consortium name="Lawrence Berkeley National Laboratory"/>
            <person name="Harder C.B."/>
            <person name="Miyauchi S."/>
            <person name="Viragh M."/>
            <person name="Kuo A."/>
            <person name="Thoen E."/>
            <person name="Andreopoulos B."/>
            <person name="Lu D."/>
            <person name="Skrede I."/>
            <person name="Drula E."/>
            <person name="Henrissat B."/>
            <person name="Morin E."/>
            <person name="Kohler A."/>
            <person name="Barry K."/>
            <person name="LaButti K."/>
            <person name="Morin E."/>
            <person name="Salamov A."/>
            <person name="Lipzen A."/>
            <person name="Mereny Z."/>
            <person name="Hegedus B."/>
            <person name="Baldrian P."/>
            <person name="Stursova M."/>
            <person name="Weitz H."/>
            <person name="Taylor A."/>
            <person name="Grigoriev I.V."/>
            <person name="Nagy L.G."/>
            <person name="Martin F."/>
            <person name="Kauserud H."/>
        </authorList>
    </citation>
    <scope>NUCLEOTIDE SEQUENCE</scope>
    <source>
        <strain evidence="8">9284</strain>
    </source>
</reference>
<dbReference type="InterPro" id="IPR007052">
    <property type="entry name" value="CS_dom"/>
</dbReference>
<dbReference type="GO" id="GO:0005737">
    <property type="term" value="C:cytoplasm"/>
    <property type="evidence" value="ECO:0007669"/>
    <property type="project" value="UniProtKB-SubCell"/>
</dbReference>